<dbReference type="GO" id="GO:0005886">
    <property type="term" value="C:plasma membrane"/>
    <property type="evidence" value="ECO:0007669"/>
    <property type="project" value="UniProtKB-SubCell"/>
</dbReference>
<dbReference type="Pfam" id="PF06781">
    <property type="entry name" value="CrgA"/>
    <property type="match status" value="1"/>
</dbReference>
<evidence type="ECO:0000256" key="8">
    <source>
        <dbReference type="SAM" id="MobiDB-lite"/>
    </source>
</evidence>
<comment type="function">
    <text evidence="7">Involved in cell division.</text>
</comment>
<keyword evidence="3 7" id="KW-0812">Transmembrane</keyword>
<dbReference type="EMBL" id="CP041616">
    <property type="protein sequence ID" value="QDO87168.1"/>
    <property type="molecule type" value="Genomic_DNA"/>
</dbReference>
<feature type="region of interest" description="Disordered" evidence="8">
    <location>
        <begin position="1"/>
        <end position="21"/>
    </location>
</feature>
<dbReference type="OrthoDB" id="5189646at2"/>
<sequence>MPKSKGRVRKKPRTDKRPVDVAAPPQVNPPWFVPVMCALMIFGVLYVTVFYVTSGNWPIGSIGYWNLVVGLGAIMAGFMMATRWR</sequence>
<evidence type="ECO:0000256" key="1">
    <source>
        <dbReference type="ARBA" id="ARBA00022475"/>
    </source>
</evidence>
<evidence type="ECO:0000313" key="9">
    <source>
        <dbReference type="EMBL" id="QDO87168.1"/>
    </source>
</evidence>
<evidence type="ECO:0000256" key="6">
    <source>
        <dbReference type="ARBA" id="ARBA00023306"/>
    </source>
</evidence>
<proteinExistence type="inferred from homology"/>
<accession>A0A516G6N3</accession>
<evidence type="ECO:0000256" key="7">
    <source>
        <dbReference type="HAMAP-Rule" id="MF_00631"/>
    </source>
</evidence>
<dbReference type="Proteomes" id="UP000315395">
    <property type="component" value="Chromosome"/>
</dbReference>
<organism evidence="9 10">
    <name type="scientific">Ornithinimicrobium ciconiae</name>
    <dbReference type="NCBI Taxonomy" id="2594265"/>
    <lineage>
        <taxon>Bacteria</taxon>
        <taxon>Bacillati</taxon>
        <taxon>Actinomycetota</taxon>
        <taxon>Actinomycetes</taxon>
        <taxon>Micrococcales</taxon>
        <taxon>Ornithinimicrobiaceae</taxon>
        <taxon>Ornithinimicrobium</taxon>
    </lineage>
</organism>
<feature type="compositionally biased region" description="Basic residues" evidence="8">
    <location>
        <begin position="1"/>
        <end position="14"/>
    </location>
</feature>
<keyword evidence="4 7" id="KW-1133">Transmembrane helix</keyword>
<keyword evidence="6 7" id="KW-0131">Cell cycle</keyword>
<dbReference type="AlphaFoldDB" id="A0A516G6N3"/>
<keyword evidence="1 7" id="KW-1003">Cell membrane</keyword>
<comment type="subcellular location">
    <subcellularLocation>
        <location evidence="7">Cell membrane</location>
        <topology evidence="7">Multi-pass membrane protein</topology>
    </subcellularLocation>
</comment>
<keyword evidence="2 7" id="KW-0132">Cell division</keyword>
<dbReference type="InterPro" id="IPR009619">
    <property type="entry name" value="CrgA"/>
</dbReference>
<dbReference type="HAMAP" id="MF_00631">
    <property type="entry name" value="CrgA"/>
    <property type="match status" value="1"/>
</dbReference>
<evidence type="ECO:0000256" key="4">
    <source>
        <dbReference type="ARBA" id="ARBA00022989"/>
    </source>
</evidence>
<name>A0A516G6N3_9MICO</name>
<gene>
    <name evidence="7" type="primary">crgA</name>
    <name evidence="9" type="ORF">FNH13_01555</name>
</gene>
<dbReference type="RefSeq" id="WP_143781826.1">
    <property type="nucleotide sequence ID" value="NZ_CP041616.1"/>
</dbReference>
<protein>
    <recommendedName>
        <fullName evidence="7">Cell division protein CrgA</fullName>
    </recommendedName>
</protein>
<evidence type="ECO:0000256" key="5">
    <source>
        <dbReference type="ARBA" id="ARBA00023136"/>
    </source>
</evidence>
<evidence type="ECO:0000256" key="3">
    <source>
        <dbReference type="ARBA" id="ARBA00022692"/>
    </source>
</evidence>
<keyword evidence="5 7" id="KW-0472">Membrane</keyword>
<reference evidence="9 10" key="1">
    <citation type="submission" date="2019-07" db="EMBL/GenBank/DDBJ databases">
        <title>complete genome sequencing of Ornithinimicrobium sp. H23M54.</title>
        <authorList>
            <person name="Bae J.-W."/>
            <person name="Lee S.-Y."/>
        </authorList>
    </citation>
    <scope>NUCLEOTIDE SEQUENCE [LARGE SCALE GENOMIC DNA]</scope>
    <source>
        <strain evidence="9 10">H23M54</strain>
    </source>
</reference>
<dbReference type="GO" id="GO:0051301">
    <property type="term" value="P:cell division"/>
    <property type="evidence" value="ECO:0007669"/>
    <property type="project" value="UniProtKB-UniRule"/>
</dbReference>
<evidence type="ECO:0000256" key="2">
    <source>
        <dbReference type="ARBA" id="ARBA00022618"/>
    </source>
</evidence>
<feature type="transmembrane region" description="Helical" evidence="7">
    <location>
        <begin position="64"/>
        <end position="82"/>
    </location>
</feature>
<keyword evidence="10" id="KW-1185">Reference proteome</keyword>
<feature type="transmembrane region" description="Helical" evidence="7">
    <location>
        <begin position="31"/>
        <end position="52"/>
    </location>
</feature>
<evidence type="ECO:0000313" key="10">
    <source>
        <dbReference type="Proteomes" id="UP000315395"/>
    </source>
</evidence>
<dbReference type="KEGG" id="orz:FNH13_01555"/>
<comment type="similarity">
    <text evidence="7">Belongs to the CrgA family.</text>
</comment>